<feature type="transmembrane region" description="Helical" evidence="1">
    <location>
        <begin position="362"/>
        <end position="389"/>
    </location>
</feature>
<feature type="transmembrane region" description="Helical" evidence="1">
    <location>
        <begin position="282"/>
        <end position="302"/>
    </location>
</feature>
<dbReference type="EMBL" id="BPFH01000001">
    <property type="protein sequence ID" value="GIT94088.1"/>
    <property type="molecule type" value="Genomic_DNA"/>
</dbReference>
<organism evidence="2 3">
    <name type="scientific">Jannaschia pagri</name>
    <dbReference type="NCBI Taxonomy" id="2829797"/>
    <lineage>
        <taxon>Bacteria</taxon>
        <taxon>Pseudomonadati</taxon>
        <taxon>Pseudomonadota</taxon>
        <taxon>Alphaproteobacteria</taxon>
        <taxon>Rhodobacterales</taxon>
        <taxon>Roseobacteraceae</taxon>
        <taxon>Jannaschia</taxon>
    </lineage>
</organism>
<proteinExistence type="predicted"/>
<feature type="transmembrane region" description="Helical" evidence="1">
    <location>
        <begin position="199"/>
        <end position="222"/>
    </location>
</feature>
<dbReference type="RefSeq" id="WP_220747584.1">
    <property type="nucleotide sequence ID" value="NZ_BPFH01000001.1"/>
</dbReference>
<feature type="transmembrane region" description="Helical" evidence="1">
    <location>
        <begin position="165"/>
        <end position="187"/>
    </location>
</feature>
<accession>A0ABQ4NI38</accession>
<sequence length="515" mass="54340">MHLVMVGGVLAAATGLTLGTEWPVWVDLAIYLWALLFGVLNYATGKPEDRDRIVGFMTRVDGPGLYTRAVDGLLRLLGRMMAPKVRQGPSPEKGLARLNAYLNFEVADGAQVKALMKDPFSWPVGNVALKLAIIYPLLALLLQWAVTNADTGVGGQTILAGSVSWYWRAAVIGPLVFGTSLHIITFAGARDSLQFVAELILAVYFVSTFTLIFALEITGAFVGANTGLLAPAMAIAFAAVASGSFAFAITVTIAGALSEFPSGGIVVAFAIGLAVWSGPGRVALVFFWLAMIGLTTVSISIIQLSNSGDDFRPFLFALALLPLLNAAFDYLSYGTTLTLIRKGWFGQRGPSVRIAVLGAIDAAMALVFLIGLGVTMVAFVALINAYAVAGPLFDLPTVFADLRNPEAGGAYTWLILSCLTTLVPTIVHLLIVALSAFTWVPLRAKLWLAQPVEAGGGDLPVLGSTLAWSLIGLAYCAVVAVGVTGLIWLVRGGIGDLGLVVLDCVEWLSLALRLL</sequence>
<feature type="transmembrane region" description="Helical" evidence="1">
    <location>
        <begin position="466"/>
        <end position="490"/>
    </location>
</feature>
<feature type="transmembrane region" description="Helical" evidence="1">
    <location>
        <begin position="314"/>
        <end position="333"/>
    </location>
</feature>
<feature type="transmembrane region" description="Helical" evidence="1">
    <location>
        <begin position="410"/>
        <end position="437"/>
    </location>
</feature>
<reference evidence="2 3" key="1">
    <citation type="submission" date="2021-05" db="EMBL/GenBank/DDBJ databases">
        <title>Bacteria Genome sequencing.</title>
        <authorList>
            <person name="Takabe Y."/>
            <person name="Nakajima Y."/>
            <person name="Suzuki S."/>
            <person name="Shiozaki T."/>
        </authorList>
    </citation>
    <scope>NUCLEOTIDE SEQUENCE [LARGE SCALE GENOMIC DNA]</scope>
    <source>
        <strain evidence="2 3">AI_62</strain>
    </source>
</reference>
<feature type="transmembrane region" description="Helical" evidence="1">
    <location>
        <begin position="127"/>
        <end position="145"/>
    </location>
</feature>
<feature type="transmembrane region" description="Helical" evidence="1">
    <location>
        <begin position="256"/>
        <end position="276"/>
    </location>
</feature>
<evidence type="ECO:0000313" key="2">
    <source>
        <dbReference type="EMBL" id="GIT94088.1"/>
    </source>
</evidence>
<keyword evidence="1" id="KW-0812">Transmembrane</keyword>
<comment type="caution">
    <text evidence="2">The sequence shown here is derived from an EMBL/GenBank/DDBJ whole genome shotgun (WGS) entry which is preliminary data.</text>
</comment>
<evidence type="ECO:0000256" key="1">
    <source>
        <dbReference type="SAM" id="Phobius"/>
    </source>
</evidence>
<protein>
    <submittedName>
        <fullName evidence="2">Uncharacterized protein</fullName>
    </submittedName>
</protein>
<keyword evidence="1" id="KW-1133">Transmembrane helix</keyword>
<feature type="transmembrane region" description="Helical" evidence="1">
    <location>
        <begin position="228"/>
        <end position="249"/>
    </location>
</feature>
<keyword evidence="3" id="KW-1185">Reference proteome</keyword>
<dbReference type="Proteomes" id="UP000786693">
    <property type="component" value="Unassembled WGS sequence"/>
</dbReference>
<evidence type="ECO:0000313" key="3">
    <source>
        <dbReference type="Proteomes" id="UP000786693"/>
    </source>
</evidence>
<feature type="transmembrane region" description="Helical" evidence="1">
    <location>
        <begin position="29"/>
        <end position="45"/>
    </location>
</feature>
<gene>
    <name evidence="2" type="ORF">JANAI62_07110</name>
</gene>
<keyword evidence="1" id="KW-0472">Membrane</keyword>
<name>A0ABQ4NI38_9RHOB</name>